<evidence type="ECO:0000313" key="7">
    <source>
        <dbReference type="Proteomes" id="UP000243413"/>
    </source>
</evidence>
<dbReference type="InterPro" id="IPR005151">
    <property type="entry name" value="Tail-specific_protease"/>
</dbReference>
<dbReference type="InterPro" id="IPR040573">
    <property type="entry name" value="TSP_N"/>
</dbReference>
<dbReference type="GO" id="GO:0007165">
    <property type="term" value="P:signal transduction"/>
    <property type="evidence" value="ECO:0007669"/>
    <property type="project" value="TreeGrafter"/>
</dbReference>
<dbReference type="InterPro" id="IPR001478">
    <property type="entry name" value="PDZ"/>
</dbReference>
<keyword evidence="4" id="KW-0720">Serine protease</keyword>
<dbReference type="PANTHER" id="PTHR32060">
    <property type="entry name" value="TAIL-SPECIFIC PROTEASE"/>
    <property type="match status" value="1"/>
</dbReference>
<dbReference type="Pfam" id="PF03572">
    <property type="entry name" value="Peptidase_S41"/>
    <property type="match status" value="1"/>
</dbReference>
<dbReference type="SMART" id="SM00228">
    <property type="entry name" value="PDZ"/>
    <property type="match status" value="1"/>
</dbReference>
<dbReference type="Proteomes" id="UP000243413">
    <property type="component" value="Chromosome I"/>
</dbReference>
<dbReference type="GO" id="GO:0004175">
    <property type="term" value="F:endopeptidase activity"/>
    <property type="evidence" value="ECO:0007669"/>
    <property type="project" value="TreeGrafter"/>
</dbReference>
<dbReference type="EMBL" id="LT629763">
    <property type="protein sequence ID" value="SDS39115.1"/>
    <property type="molecule type" value="Genomic_DNA"/>
</dbReference>
<evidence type="ECO:0000256" key="2">
    <source>
        <dbReference type="ARBA" id="ARBA00022670"/>
    </source>
</evidence>
<evidence type="ECO:0000256" key="1">
    <source>
        <dbReference type="ARBA" id="ARBA00009179"/>
    </source>
</evidence>
<reference evidence="7" key="1">
    <citation type="submission" date="2016-10" db="EMBL/GenBank/DDBJ databases">
        <authorList>
            <person name="Varghese N."/>
            <person name="Submissions S."/>
        </authorList>
    </citation>
    <scope>NUCLEOTIDE SEQUENCE [LARGE SCALE GENOMIC DNA]</scope>
    <source>
        <strain evidence="7">JCM 14963</strain>
    </source>
</reference>
<evidence type="ECO:0000259" key="5">
    <source>
        <dbReference type="PROSITE" id="PS50106"/>
    </source>
</evidence>
<feature type="domain" description="PDZ" evidence="5">
    <location>
        <begin position="237"/>
        <end position="307"/>
    </location>
</feature>
<dbReference type="Gene3D" id="2.30.42.10">
    <property type="match status" value="1"/>
</dbReference>
<dbReference type="PANTHER" id="PTHR32060:SF22">
    <property type="entry name" value="CARBOXYL-TERMINAL-PROCESSING PEPTIDASE 3, CHLOROPLASTIC"/>
    <property type="match status" value="1"/>
</dbReference>
<dbReference type="SMART" id="SM00245">
    <property type="entry name" value="TSPc"/>
    <property type="match status" value="1"/>
</dbReference>
<evidence type="ECO:0000313" key="6">
    <source>
        <dbReference type="EMBL" id="SDS39115.1"/>
    </source>
</evidence>
<accession>A0A1H1RTW9</accession>
<dbReference type="STRING" id="472181.SAMN05216271_1818"/>
<sequence length="624" mass="67434">MYKLFSVRRVGAVAVGVILTVAAGCAPVKPSSGYSAQQRAAREAPATSLAELIYLEMQAVHLEPPASDQILGTRIVEALAARLDPDRLYLLESDLQAAASTASQWPSRYRANDLESPRELIRRLHRRVKARAALAIDMLSTESLFESVTVPVVPADRAWAASMAELESRWKAVLQQQVASSAELGLDRRTTVDVWLSSYGKLPQEMLAEHPVDSCMDCMHALVAAYDSASTYYPQHGVNFQLGLVGVGLTLRLVGDRTEIVNIAPAGPASRETGLRQGDIILAVGESDTQLQTVLGWSLDKTVELIRGKAGSTVFLKVIRLKKEAPAEVSLIALRREEVPLQEAAVSGSLIESIRDGRSRRVGVVRVPSFYFDYRAHRRGDANPASSARDLGRVLADLKGQGAEAIVLDMRGNGGGSLKEAVDLTAWFMAPETVVFMQGRDDRTQPMTPDAQAVVYNQPLVILLNRNSASGTELFAAALRDRGRAVLVGEGTWGSGLVRYPHQLANRPHTGISQPGELYITVARLYRVDGEGIQLTGLKPDLLLPSDLPLMRKPDPLALPAKSIAVAPPPTMGLKPSAFATLQDLHAARLAAAGPDSDDTDSFWLEQAVEVAVDLAMLGKDESR</sequence>
<dbReference type="InterPro" id="IPR036034">
    <property type="entry name" value="PDZ_sf"/>
</dbReference>
<dbReference type="OrthoDB" id="9812068at2"/>
<dbReference type="PROSITE" id="PS51257">
    <property type="entry name" value="PROKAR_LIPOPROTEIN"/>
    <property type="match status" value="1"/>
</dbReference>
<gene>
    <name evidence="6" type="ORF">SAMN05216271_1818</name>
</gene>
<comment type="similarity">
    <text evidence="1">Belongs to the peptidase S41A family.</text>
</comment>
<dbReference type="Gene3D" id="3.30.750.44">
    <property type="match status" value="1"/>
</dbReference>
<protein>
    <submittedName>
        <fullName evidence="6">Carboxyl-terminal processing protease</fullName>
    </submittedName>
</protein>
<dbReference type="GO" id="GO:0006508">
    <property type="term" value="P:proteolysis"/>
    <property type="evidence" value="ECO:0007669"/>
    <property type="project" value="UniProtKB-KW"/>
</dbReference>
<dbReference type="Pfam" id="PF17804">
    <property type="entry name" value="TSP_NTD"/>
    <property type="match status" value="1"/>
</dbReference>
<dbReference type="AlphaFoldDB" id="A0A1H1RTW9"/>
<organism evidence="6 7">
    <name type="scientific">Halopseudomonas sabulinigri</name>
    <dbReference type="NCBI Taxonomy" id="472181"/>
    <lineage>
        <taxon>Bacteria</taxon>
        <taxon>Pseudomonadati</taxon>
        <taxon>Pseudomonadota</taxon>
        <taxon>Gammaproteobacteria</taxon>
        <taxon>Pseudomonadales</taxon>
        <taxon>Pseudomonadaceae</taxon>
        <taxon>Halopseudomonas</taxon>
    </lineage>
</organism>
<dbReference type="GO" id="GO:0008236">
    <property type="term" value="F:serine-type peptidase activity"/>
    <property type="evidence" value="ECO:0007669"/>
    <property type="project" value="UniProtKB-KW"/>
</dbReference>
<evidence type="ECO:0000256" key="3">
    <source>
        <dbReference type="ARBA" id="ARBA00022801"/>
    </source>
</evidence>
<dbReference type="GO" id="GO:0030288">
    <property type="term" value="C:outer membrane-bounded periplasmic space"/>
    <property type="evidence" value="ECO:0007669"/>
    <property type="project" value="TreeGrafter"/>
</dbReference>
<evidence type="ECO:0000256" key="4">
    <source>
        <dbReference type="ARBA" id="ARBA00022825"/>
    </source>
</evidence>
<proteinExistence type="inferred from homology"/>
<dbReference type="CDD" id="cd07560">
    <property type="entry name" value="Peptidase_S41_CPP"/>
    <property type="match status" value="1"/>
</dbReference>
<dbReference type="RefSeq" id="WP_092285882.1">
    <property type="nucleotide sequence ID" value="NZ_LT629763.1"/>
</dbReference>
<dbReference type="InterPro" id="IPR004447">
    <property type="entry name" value="Peptidase_S41A"/>
</dbReference>
<name>A0A1H1RTW9_9GAMM</name>
<dbReference type="PROSITE" id="PS50106">
    <property type="entry name" value="PDZ"/>
    <property type="match status" value="1"/>
</dbReference>
<dbReference type="InterPro" id="IPR029045">
    <property type="entry name" value="ClpP/crotonase-like_dom_sf"/>
</dbReference>
<keyword evidence="3" id="KW-0378">Hydrolase</keyword>
<keyword evidence="2 6" id="KW-0645">Protease</keyword>
<dbReference type="SUPFAM" id="SSF52096">
    <property type="entry name" value="ClpP/crotonase"/>
    <property type="match status" value="1"/>
</dbReference>
<dbReference type="SUPFAM" id="SSF50156">
    <property type="entry name" value="PDZ domain-like"/>
    <property type="match status" value="1"/>
</dbReference>
<dbReference type="Gene3D" id="3.90.226.10">
    <property type="entry name" value="2-enoyl-CoA Hydratase, Chain A, domain 1"/>
    <property type="match status" value="1"/>
</dbReference>